<evidence type="ECO:0000256" key="2">
    <source>
        <dbReference type="ARBA" id="ARBA00023125"/>
    </source>
</evidence>
<dbReference type="InterPro" id="IPR018060">
    <property type="entry name" value="HTH_AraC"/>
</dbReference>
<keyword evidence="1" id="KW-0805">Transcription regulation</keyword>
<evidence type="ECO:0000256" key="1">
    <source>
        <dbReference type="ARBA" id="ARBA00023015"/>
    </source>
</evidence>
<name>A0ABP4DW54_9ACTN</name>
<evidence type="ECO:0000313" key="5">
    <source>
        <dbReference type="EMBL" id="GAA1070097.1"/>
    </source>
</evidence>
<dbReference type="EMBL" id="BAAALD010000003">
    <property type="protein sequence ID" value="GAA1070097.1"/>
    <property type="molecule type" value="Genomic_DNA"/>
</dbReference>
<comment type="caution">
    <text evidence="5">The sequence shown here is derived from an EMBL/GenBank/DDBJ whole genome shotgun (WGS) entry which is preliminary data.</text>
</comment>
<gene>
    <name evidence="5" type="ORF">GCM10009663_05240</name>
</gene>
<keyword evidence="6" id="KW-1185">Reference proteome</keyword>
<dbReference type="Pfam" id="PF12833">
    <property type="entry name" value="HTH_18"/>
    <property type="match status" value="1"/>
</dbReference>
<dbReference type="InterPro" id="IPR050204">
    <property type="entry name" value="AraC_XylS_family_regulators"/>
</dbReference>
<reference evidence="6" key="1">
    <citation type="journal article" date="2019" name="Int. J. Syst. Evol. Microbiol.">
        <title>The Global Catalogue of Microorganisms (GCM) 10K type strain sequencing project: providing services to taxonomists for standard genome sequencing and annotation.</title>
        <authorList>
            <consortium name="The Broad Institute Genomics Platform"/>
            <consortium name="The Broad Institute Genome Sequencing Center for Infectious Disease"/>
            <person name="Wu L."/>
            <person name="Ma J."/>
        </authorList>
    </citation>
    <scope>NUCLEOTIDE SEQUENCE [LARGE SCALE GENOMIC DNA]</scope>
    <source>
        <strain evidence="6">JCM 13002</strain>
    </source>
</reference>
<dbReference type="Pfam" id="PF20240">
    <property type="entry name" value="DUF6597"/>
    <property type="match status" value="1"/>
</dbReference>
<dbReference type="SMART" id="SM00342">
    <property type="entry name" value="HTH_ARAC"/>
    <property type="match status" value="1"/>
</dbReference>
<proteinExistence type="predicted"/>
<dbReference type="PROSITE" id="PS01124">
    <property type="entry name" value="HTH_ARAC_FAMILY_2"/>
    <property type="match status" value="1"/>
</dbReference>
<dbReference type="InterPro" id="IPR009057">
    <property type="entry name" value="Homeodomain-like_sf"/>
</dbReference>
<dbReference type="RefSeq" id="WP_344621795.1">
    <property type="nucleotide sequence ID" value="NZ_BAAALD010000003.1"/>
</dbReference>
<organism evidence="5 6">
    <name type="scientific">Kitasatospora arboriphila</name>
    <dbReference type="NCBI Taxonomy" id="258052"/>
    <lineage>
        <taxon>Bacteria</taxon>
        <taxon>Bacillati</taxon>
        <taxon>Actinomycetota</taxon>
        <taxon>Actinomycetes</taxon>
        <taxon>Kitasatosporales</taxon>
        <taxon>Streptomycetaceae</taxon>
        <taxon>Kitasatospora</taxon>
    </lineage>
</organism>
<evidence type="ECO:0000313" key="6">
    <source>
        <dbReference type="Proteomes" id="UP001499987"/>
    </source>
</evidence>
<dbReference type="SUPFAM" id="SSF46689">
    <property type="entry name" value="Homeodomain-like"/>
    <property type="match status" value="1"/>
</dbReference>
<dbReference type="InterPro" id="IPR046532">
    <property type="entry name" value="DUF6597"/>
</dbReference>
<dbReference type="Gene3D" id="1.10.10.60">
    <property type="entry name" value="Homeodomain-like"/>
    <property type="match status" value="1"/>
</dbReference>
<dbReference type="Proteomes" id="UP001499987">
    <property type="component" value="Unassembled WGS sequence"/>
</dbReference>
<keyword evidence="3" id="KW-0804">Transcription</keyword>
<dbReference type="PANTHER" id="PTHR46796">
    <property type="entry name" value="HTH-TYPE TRANSCRIPTIONAL ACTIVATOR RHAS-RELATED"/>
    <property type="match status" value="1"/>
</dbReference>
<evidence type="ECO:0000256" key="3">
    <source>
        <dbReference type="ARBA" id="ARBA00023163"/>
    </source>
</evidence>
<sequence length="282" mass="30161">MDEAVVDEGPRVRPTGAMARYAAWYSGYRQAGLPPGRHRGLPSPWLTLIFTLDDPLTVAVHPEPGRGPQDYTALLGGLHTTPALITHPGRQSGIQVALDPLAARPLLGLPAGELAGLDLPAEDLLGPLAGEVRELLLAAPGWPERFAVLDALLPRLAEPYGEAAPEVRRVWALLRRSGGRLPVSALAAEVGWSERHLAARFRLETGLSPKAAARVVRFDRARRMAASDGGRLAELAARCGYFDQAHLAREFRALAGVAPSVWLAEEFRFVQAGVPAAVQAGV</sequence>
<protein>
    <submittedName>
        <fullName evidence="5">AraC family transcriptional regulator</fullName>
    </submittedName>
</protein>
<dbReference type="PANTHER" id="PTHR46796:SF15">
    <property type="entry name" value="BLL1074 PROTEIN"/>
    <property type="match status" value="1"/>
</dbReference>
<accession>A0ABP4DW54</accession>
<evidence type="ECO:0000259" key="4">
    <source>
        <dbReference type="PROSITE" id="PS01124"/>
    </source>
</evidence>
<feature type="domain" description="HTH araC/xylS-type" evidence="4">
    <location>
        <begin position="168"/>
        <end position="265"/>
    </location>
</feature>
<keyword evidence="2" id="KW-0238">DNA-binding</keyword>